<gene>
    <name evidence="3" type="ORF">PVIIG_05149</name>
</gene>
<keyword evidence="1" id="KW-0732">Signal</keyword>
<accession>A0A0J9S1N8</accession>
<dbReference type="AlphaFoldDB" id="A0A0J9S1N8"/>
<evidence type="ECO:0000313" key="3">
    <source>
        <dbReference type="EMBL" id="KMZ76661.1"/>
    </source>
</evidence>
<evidence type="ECO:0000256" key="1">
    <source>
        <dbReference type="SAM" id="SignalP"/>
    </source>
</evidence>
<evidence type="ECO:0000259" key="2">
    <source>
        <dbReference type="Pfam" id="PF12319"/>
    </source>
</evidence>
<feature type="domain" description="Tryptophan/threonine-rich plasmodium antigen C-terminal" evidence="2">
    <location>
        <begin position="62"/>
        <end position="278"/>
    </location>
</feature>
<dbReference type="Proteomes" id="UP000053562">
    <property type="component" value="Unassembled WGS sequence"/>
</dbReference>
<dbReference type="InterPro" id="IPR022089">
    <property type="entry name" value="Plasmodium-antigen_C"/>
</dbReference>
<reference evidence="3 4" key="1">
    <citation type="submission" date="2011-08" db="EMBL/GenBank/DDBJ databases">
        <title>The Genome Sequence of Plasmodium vivax India VII.</title>
        <authorList>
            <consortium name="The Broad Institute Genome Sequencing Platform"/>
            <consortium name="The Broad Institute Genome Sequencing Center for Infectious Disease"/>
            <person name="Neafsey D."/>
            <person name="Carlton J."/>
            <person name="Barnwell J."/>
            <person name="Collins W."/>
            <person name="Escalante A."/>
            <person name="Mullikin J."/>
            <person name="Saul A."/>
            <person name="Guigo R."/>
            <person name="Camara F."/>
            <person name="Young S.K."/>
            <person name="Zeng Q."/>
            <person name="Gargeya S."/>
            <person name="Fitzgerald M."/>
            <person name="Haas B."/>
            <person name="Abouelleil A."/>
            <person name="Alvarado L."/>
            <person name="Arachchi H.M."/>
            <person name="Berlin A."/>
            <person name="Brown A."/>
            <person name="Chapman S.B."/>
            <person name="Chen Z."/>
            <person name="Dunbar C."/>
            <person name="Freedman E."/>
            <person name="Gearin G."/>
            <person name="Gellesch M."/>
            <person name="Goldberg J."/>
            <person name="Griggs A."/>
            <person name="Gujja S."/>
            <person name="Heiman D."/>
            <person name="Howarth C."/>
            <person name="Larson L."/>
            <person name="Lui A."/>
            <person name="MacDonald P.J.P."/>
            <person name="Montmayeur A."/>
            <person name="Murphy C."/>
            <person name="Neiman D."/>
            <person name="Pearson M."/>
            <person name="Priest M."/>
            <person name="Roberts A."/>
            <person name="Saif S."/>
            <person name="Shea T."/>
            <person name="Shenoy N."/>
            <person name="Sisk P."/>
            <person name="Stolte C."/>
            <person name="Sykes S."/>
            <person name="Wortman J."/>
            <person name="Nusbaum C."/>
            <person name="Birren B."/>
        </authorList>
    </citation>
    <scope>NUCLEOTIDE SEQUENCE [LARGE SCALE GENOMIC DNA]</scope>
    <source>
        <strain evidence="3 4">India VII</strain>
    </source>
</reference>
<proteinExistence type="predicted"/>
<dbReference type="Pfam" id="PF12319">
    <property type="entry name" value="TryThrA_C"/>
    <property type="match status" value="1"/>
</dbReference>
<evidence type="ECO:0000313" key="4">
    <source>
        <dbReference type="Proteomes" id="UP000053562"/>
    </source>
</evidence>
<feature type="signal peptide" evidence="1">
    <location>
        <begin position="1"/>
        <end position="28"/>
    </location>
</feature>
<dbReference type="OrthoDB" id="379420at2759"/>
<protein>
    <recommendedName>
        <fullName evidence="2">Tryptophan/threonine-rich plasmodium antigen C-terminal domain-containing protein</fullName>
    </recommendedName>
</protein>
<organism evidence="3 4">
    <name type="scientific">Plasmodium vivax India VII</name>
    <dbReference type="NCBI Taxonomy" id="1077284"/>
    <lineage>
        <taxon>Eukaryota</taxon>
        <taxon>Sar</taxon>
        <taxon>Alveolata</taxon>
        <taxon>Apicomplexa</taxon>
        <taxon>Aconoidasida</taxon>
        <taxon>Haemosporida</taxon>
        <taxon>Plasmodiidae</taxon>
        <taxon>Plasmodium</taxon>
        <taxon>Plasmodium (Plasmodium)</taxon>
    </lineage>
</organism>
<feature type="chain" id="PRO_5005321866" description="Tryptophan/threonine-rich plasmodium antigen C-terminal domain-containing protein" evidence="1">
    <location>
        <begin position="29"/>
        <end position="288"/>
    </location>
</feature>
<sequence>MKGLYKILGLTGSLYVLSCSFLSSGVSAADAQGENVHVRIPTSLKQLNEEGVYSVSEWKKKKWSEFLKSVDGDFKEFLVYLDNEKNSWLEGKDELWEQWKANMEKKWEHYDEYTFKELLADHAKDALTWNDKEWINWVSKKGRLAMKGDWNKWVNGHDVFFKDGINNDWKNWSDFKRKEFGSITWKYREDKFWKYWIDHGKPSEPMFVIKMEMLKKWQDRLKNEEEEWSNWLDEKQKKYIDVEWDKWVQWKKENNKKFIDWMEYFVEKWTSNKQWNVWIEERNSCITL</sequence>
<name>A0A0J9S1N8_PLAVI</name>
<dbReference type="EMBL" id="KQ234650">
    <property type="protein sequence ID" value="KMZ76661.1"/>
    <property type="molecule type" value="Genomic_DNA"/>
</dbReference>